<sequence>MERLQKVIANYGVCSRRKAEELISKGHVTVNGKLVTTLGTTVSDKDIIEVDGERINKEQKEYILLFKPRGTVTTTHDDKGRKTVMDYIETDKRVYPVGRLDYDTTGVLLLTNDGELSNMLMHPKAEIEKVYVAKVKGILSGEEINRLKRGVVIDGRKTAPAKVKVRKVDKKAQTSIVEISIHEGRNHQVKKMFERVGHDVLKLKRERLAFLDLKGLKSGEYRYLKIKEVHQLYMLAKK</sequence>
<reference evidence="7" key="1">
    <citation type="submission" date="2020-10" db="EMBL/GenBank/DDBJ databases">
        <authorList>
            <person name="Gilroy R."/>
        </authorList>
    </citation>
    <scope>NUCLEOTIDE SEQUENCE</scope>
    <source>
        <strain evidence="7">CHK197-8231</strain>
    </source>
</reference>
<dbReference type="Gene3D" id="3.30.70.580">
    <property type="entry name" value="Pseudouridine synthase I, catalytic domain, N-terminal subdomain"/>
    <property type="match status" value="1"/>
</dbReference>
<name>A0A9D1L2X5_9BACT</name>
<dbReference type="Pfam" id="PF01479">
    <property type="entry name" value="S4"/>
    <property type="match status" value="1"/>
</dbReference>
<dbReference type="FunFam" id="3.30.70.1560:FF:000001">
    <property type="entry name" value="Pseudouridine synthase"/>
    <property type="match status" value="1"/>
</dbReference>
<evidence type="ECO:0000313" key="8">
    <source>
        <dbReference type="Proteomes" id="UP000824087"/>
    </source>
</evidence>
<dbReference type="GO" id="GO:0003723">
    <property type="term" value="F:RNA binding"/>
    <property type="evidence" value="ECO:0007669"/>
    <property type="project" value="UniProtKB-KW"/>
</dbReference>
<dbReference type="InterPro" id="IPR018496">
    <property type="entry name" value="PsdUridine_synth_RsuA/RluB_CS"/>
</dbReference>
<comment type="similarity">
    <text evidence="1 5">Belongs to the pseudouridine synthase RsuA family.</text>
</comment>
<dbReference type="Proteomes" id="UP000824087">
    <property type="component" value="Unassembled WGS sequence"/>
</dbReference>
<dbReference type="EC" id="5.4.99.-" evidence="5"/>
<evidence type="ECO:0000256" key="4">
    <source>
        <dbReference type="PROSITE-ProRule" id="PRU00182"/>
    </source>
</evidence>
<dbReference type="GO" id="GO:0120159">
    <property type="term" value="F:rRNA pseudouridine synthase activity"/>
    <property type="evidence" value="ECO:0007669"/>
    <property type="project" value="UniProtKB-ARBA"/>
</dbReference>
<dbReference type="GO" id="GO:0000455">
    <property type="term" value="P:enzyme-directed rRNA pseudouridine synthesis"/>
    <property type="evidence" value="ECO:0007669"/>
    <property type="project" value="UniProtKB-ARBA"/>
</dbReference>
<dbReference type="PROSITE" id="PS50889">
    <property type="entry name" value="S4"/>
    <property type="match status" value="1"/>
</dbReference>
<keyword evidence="2 4" id="KW-0694">RNA-binding</keyword>
<accession>A0A9D1L2X5</accession>
<protein>
    <recommendedName>
        <fullName evidence="5">Pseudouridine synthase</fullName>
        <ecNumber evidence="5">5.4.99.-</ecNumber>
    </recommendedName>
</protein>
<dbReference type="Gene3D" id="3.10.290.10">
    <property type="entry name" value="RNA-binding S4 domain"/>
    <property type="match status" value="1"/>
</dbReference>
<dbReference type="InterPro" id="IPR050343">
    <property type="entry name" value="RsuA_PseudoU_synthase"/>
</dbReference>
<organism evidence="7 8">
    <name type="scientific">Candidatus Fimihabitans intestinipullorum</name>
    <dbReference type="NCBI Taxonomy" id="2840820"/>
    <lineage>
        <taxon>Bacteria</taxon>
        <taxon>Bacillati</taxon>
        <taxon>Mycoplasmatota</taxon>
        <taxon>Mycoplasmatota incertae sedis</taxon>
        <taxon>Candidatus Fimihabitans</taxon>
    </lineage>
</organism>
<evidence type="ECO:0000256" key="5">
    <source>
        <dbReference type="RuleBase" id="RU003887"/>
    </source>
</evidence>
<gene>
    <name evidence="7" type="ORF">IAD49_00815</name>
</gene>
<dbReference type="InterPro" id="IPR036986">
    <property type="entry name" value="S4_RNA-bd_sf"/>
</dbReference>
<dbReference type="GO" id="GO:0005829">
    <property type="term" value="C:cytosol"/>
    <property type="evidence" value="ECO:0007669"/>
    <property type="project" value="UniProtKB-ARBA"/>
</dbReference>
<dbReference type="PANTHER" id="PTHR47683:SF2">
    <property type="entry name" value="RNA-BINDING S4 DOMAIN-CONTAINING PROTEIN"/>
    <property type="match status" value="1"/>
</dbReference>
<keyword evidence="3 5" id="KW-0413">Isomerase</keyword>
<dbReference type="InterPro" id="IPR020094">
    <property type="entry name" value="TruA/RsuA/RluB/E/F_N"/>
</dbReference>
<dbReference type="CDD" id="cd02870">
    <property type="entry name" value="PseudoU_synth_RsuA_like"/>
    <property type="match status" value="1"/>
</dbReference>
<dbReference type="InterPro" id="IPR002942">
    <property type="entry name" value="S4_RNA-bd"/>
</dbReference>
<dbReference type="FunFam" id="3.10.290.10:FF:000003">
    <property type="entry name" value="Pseudouridine synthase"/>
    <property type="match status" value="1"/>
</dbReference>
<evidence type="ECO:0000256" key="2">
    <source>
        <dbReference type="ARBA" id="ARBA00022884"/>
    </source>
</evidence>
<reference evidence="7" key="2">
    <citation type="journal article" date="2021" name="PeerJ">
        <title>Extensive microbial diversity within the chicken gut microbiome revealed by metagenomics and culture.</title>
        <authorList>
            <person name="Gilroy R."/>
            <person name="Ravi A."/>
            <person name="Getino M."/>
            <person name="Pursley I."/>
            <person name="Horton D.L."/>
            <person name="Alikhan N.F."/>
            <person name="Baker D."/>
            <person name="Gharbi K."/>
            <person name="Hall N."/>
            <person name="Watson M."/>
            <person name="Adriaenssens E.M."/>
            <person name="Foster-Nyarko E."/>
            <person name="Jarju S."/>
            <person name="Secka A."/>
            <person name="Antonio M."/>
            <person name="Oren A."/>
            <person name="Chaudhuri R.R."/>
            <person name="La Ragione R."/>
            <person name="Hildebrand F."/>
            <person name="Pallen M.J."/>
        </authorList>
    </citation>
    <scope>NUCLEOTIDE SEQUENCE</scope>
    <source>
        <strain evidence="7">CHK197-8231</strain>
    </source>
</reference>
<dbReference type="PROSITE" id="PS01149">
    <property type="entry name" value="PSI_RSU"/>
    <property type="match status" value="1"/>
</dbReference>
<dbReference type="InterPro" id="IPR006145">
    <property type="entry name" value="PsdUridine_synth_RsuA/RluA"/>
</dbReference>
<dbReference type="SMART" id="SM00363">
    <property type="entry name" value="S4"/>
    <property type="match status" value="1"/>
</dbReference>
<evidence type="ECO:0000256" key="3">
    <source>
        <dbReference type="ARBA" id="ARBA00023235"/>
    </source>
</evidence>
<feature type="domain" description="RNA-binding S4" evidence="6">
    <location>
        <begin position="2"/>
        <end position="60"/>
    </location>
</feature>
<evidence type="ECO:0000313" key="7">
    <source>
        <dbReference type="EMBL" id="HIU22100.1"/>
    </source>
</evidence>
<dbReference type="InterPro" id="IPR000748">
    <property type="entry name" value="PsdUridine_synth_RsuA/RluB/E/F"/>
</dbReference>
<dbReference type="Gene3D" id="3.30.70.1560">
    <property type="entry name" value="Alpha-L RNA-binding motif"/>
    <property type="match status" value="1"/>
</dbReference>
<dbReference type="EMBL" id="DVML01000007">
    <property type="protein sequence ID" value="HIU22100.1"/>
    <property type="molecule type" value="Genomic_DNA"/>
</dbReference>
<dbReference type="InterPro" id="IPR042092">
    <property type="entry name" value="PsdUridine_s_RsuA/RluB/E/F_cat"/>
</dbReference>
<comment type="caution">
    <text evidence="7">The sequence shown here is derived from an EMBL/GenBank/DDBJ whole genome shotgun (WGS) entry which is preliminary data.</text>
</comment>
<dbReference type="PANTHER" id="PTHR47683">
    <property type="entry name" value="PSEUDOURIDINE SYNTHASE FAMILY PROTEIN-RELATED"/>
    <property type="match status" value="1"/>
</dbReference>
<dbReference type="InterPro" id="IPR020103">
    <property type="entry name" value="PsdUridine_synth_cat_dom_sf"/>
</dbReference>
<dbReference type="SUPFAM" id="SSF55174">
    <property type="entry name" value="Alpha-L RNA-binding motif"/>
    <property type="match status" value="1"/>
</dbReference>
<dbReference type="SUPFAM" id="SSF55120">
    <property type="entry name" value="Pseudouridine synthase"/>
    <property type="match status" value="1"/>
</dbReference>
<dbReference type="AlphaFoldDB" id="A0A9D1L2X5"/>
<evidence type="ECO:0000256" key="1">
    <source>
        <dbReference type="ARBA" id="ARBA00008348"/>
    </source>
</evidence>
<dbReference type="Pfam" id="PF00849">
    <property type="entry name" value="PseudoU_synth_2"/>
    <property type="match status" value="1"/>
</dbReference>
<dbReference type="NCBIfam" id="TIGR00093">
    <property type="entry name" value="pseudouridine synthase"/>
    <property type="match status" value="1"/>
</dbReference>
<proteinExistence type="inferred from homology"/>
<dbReference type="CDD" id="cd00165">
    <property type="entry name" value="S4"/>
    <property type="match status" value="1"/>
</dbReference>
<evidence type="ECO:0000259" key="6">
    <source>
        <dbReference type="SMART" id="SM00363"/>
    </source>
</evidence>